<gene>
    <name evidence="5" type="ORF">AGOR_G00127210</name>
</gene>
<dbReference type="SMART" id="SM00228">
    <property type="entry name" value="PDZ"/>
    <property type="match status" value="3"/>
</dbReference>
<evidence type="ECO:0000256" key="1">
    <source>
        <dbReference type="ARBA" id="ARBA00004236"/>
    </source>
</evidence>
<comment type="subcellular location">
    <subcellularLocation>
        <location evidence="1">Cell membrane</location>
    </subcellularLocation>
</comment>
<name>A0A8T3DCD7_9TELE</name>
<dbReference type="GO" id="GO:0016324">
    <property type="term" value="C:apical plasma membrane"/>
    <property type="evidence" value="ECO:0007669"/>
    <property type="project" value="TreeGrafter"/>
</dbReference>
<feature type="domain" description="PDZ" evidence="4">
    <location>
        <begin position="139"/>
        <end position="220"/>
    </location>
</feature>
<keyword evidence="2" id="KW-0472">Membrane</keyword>
<keyword evidence="6" id="KW-1185">Reference proteome</keyword>
<dbReference type="GO" id="GO:0072659">
    <property type="term" value="P:protein localization to plasma membrane"/>
    <property type="evidence" value="ECO:0007669"/>
    <property type="project" value="TreeGrafter"/>
</dbReference>
<dbReference type="Pfam" id="PF17820">
    <property type="entry name" value="PDZ_6"/>
    <property type="match status" value="1"/>
</dbReference>
<dbReference type="InterPro" id="IPR036034">
    <property type="entry name" value="PDZ_sf"/>
</dbReference>
<dbReference type="EMBL" id="JAERUA010000011">
    <property type="protein sequence ID" value="KAI1893782.1"/>
    <property type="molecule type" value="Genomic_DNA"/>
</dbReference>
<accession>A0A8T3DCD7</accession>
<dbReference type="OrthoDB" id="10009200at2759"/>
<dbReference type="PANTHER" id="PTHR14191:SF20">
    <property type="entry name" value="NA(+)_H(+) EXCHANGE REGULATORY COFACTOR NHE-RF4"/>
    <property type="match status" value="1"/>
</dbReference>
<dbReference type="GO" id="GO:0043495">
    <property type="term" value="F:protein-membrane adaptor activity"/>
    <property type="evidence" value="ECO:0007669"/>
    <property type="project" value="TreeGrafter"/>
</dbReference>
<reference evidence="5" key="1">
    <citation type="submission" date="2021-01" db="EMBL/GenBank/DDBJ databases">
        <authorList>
            <person name="Zahm M."/>
            <person name="Roques C."/>
            <person name="Cabau C."/>
            <person name="Klopp C."/>
            <person name="Donnadieu C."/>
            <person name="Jouanno E."/>
            <person name="Lampietro C."/>
            <person name="Louis A."/>
            <person name="Herpin A."/>
            <person name="Echchiki A."/>
            <person name="Berthelot C."/>
            <person name="Parey E."/>
            <person name="Roest-Crollius H."/>
            <person name="Braasch I."/>
            <person name="Postlethwait J."/>
            <person name="Bobe J."/>
            <person name="Montfort J."/>
            <person name="Bouchez O."/>
            <person name="Begum T."/>
            <person name="Mejri S."/>
            <person name="Adams A."/>
            <person name="Chen W.-J."/>
            <person name="Guiguen Y."/>
        </authorList>
    </citation>
    <scope>NUCLEOTIDE SEQUENCE</scope>
    <source>
        <tissue evidence="5">Blood</tissue>
    </source>
</reference>
<dbReference type="PROSITE" id="PS50106">
    <property type="entry name" value="PDZ"/>
    <property type="match status" value="3"/>
</dbReference>
<keyword evidence="2" id="KW-1003">Cell membrane</keyword>
<organism evidence="5 6">
    <name type="scientific">Albula goreensis</name>
    <dbReference type="NCBI Taxonomy" id="1534307"/>
    <lineage>
        <taxon>Eukaryota</taxon>
        <taxon>Metazoa</taxon>
        <taxon>Chordata</taxon>
        <taxon>Craniata</taxon>
        <taxon>Vertebrata</taxon>
        <taxon>Euteleostomi</taxon>
        <taxon>Actinopterygii</taxon>
        <taxon>Neopterygii</taxon>
        <taxon>Teleostei</taxon>
        <taxon>Albuliformes</taxon>
        <taxon>Albulidae</taxon>
        <taxon>Albula</taxon>
    </lineage>
</organism>
<feature type="domain" description="PDZ" evidence="4">
    <location>
        <begin position="247"/>
        <end position="330"/>
    </location>
</feature>
<dbReference type="SUPFAM" id="SSF50156">
    <property type="entry name" value="PDZ domain-like"/>
    <property type="match status" value="4"/>
</dbReference>
<dbReference type="CDD" id="cd06768">
    <property type="entry name" value="PDZ_NHERF-like"/>
    <property type="match status" value="3"/>
</dbReference>
<evidence type="ECO:0000313" key="6">
    <source>
        <dbReference type="Proteomes" id="UP000829720"/>
    </source>
</evidence>
<feature type="domain" description="PDZ" evidence="4">
    <location>
        <begin position="57"/>
        <end position="110"/>
    </location>
</feature>
<dbReference type="InterPro" id="IPR051067">
    <property type="entry name" value="NHER"/>
</dbReference>
<evidence type="ECO:0000256" key="3">
    <source>
        <dbReference type="ARBA" id="ARBA00022737"/>
    </source>
</evidence>
<dbReference type="AlphaFoldDB" id="A0A8T3DCD7"/>
<dbReference type="PANTHER" id="PTHR14191">
    <property type="entry name" value="PDZ DOMAIN CONTAINING PROTEIN"/>
    <property type="match status" value="1"/>
</dbReference>
<proteinExistence type="predicted"/>
<dbReference type="Pfam" id="PF00595">
    <property type="entry name" value="PDZ"/>
    <property type="match status" value="2"/>
</dbReference>
<sequence>MEQTTGVENAMVLTQRFTFNPKEGIDNPALVIADDTGGEFWVLPANGEGPAWSCDQEVEPWSVAERSGLRDGDRLLEVNEEFVDDVEHHKVVQRIQACGLQLCFLVLGGEEYEEAVREGQDLRSLARAHRGEDCSRPQLYHIPRDPTAGFGFNIIPVEGERGRYSVCTLSDGPAERAGLCSGQRLVWINGAMVSELTHSALIKMLRKSMDHVTVLVIDHKSEVSYNRRRLPILPTMAEAHNLPLPEKLHLVRGSGGFGFLLRQEKLPSGCIAHLLREVDTGSPAEQAGMQDGDLLLEINGEAVEELEHEEIVSRVRQSNQMVTFTVIHAYGRDLYMQLHLSPMIFHDSKLPKEAQRKLENVLTAPPIELPKKVQVTPPCVRLCVLNKGPTGFGFRLSSVQHELGTFIAQVEKGGSAEKAGLWEGM</sequence>
<evidence type="ECO:0000313" key="5">
    <source>
        <dbReference type="EMBL" id="KAI1893782.1"/>
    </source>
</evidence>
<keyword evidence="3" id="KW-0677">Repeat</keyword>
<protein>
    <recommendedName>
        <fullName evidence="4">PDZ domain-containing protein</fullName>
    </recommendedName>
</protein>
<comment type="caution">
    <text evidence="5">The sequence shown here is derived from an EMBL/GenBank/DDBJ whole genome shotgun (WGS) entry which is preliminary data.</text>
</comment>
<evidence type="ECO:0000256" key="2">
    <source>
        <dbReference type="ARBA" id="ARBA00022475"/>
    </source>
</evidence>
<dbReference type="InterPro" id="IPR001478">
    <property type="entry name" value="PDZ"/>
</dbReference>
<dbReference type="InterPro" id="IPR041489">
    <property type="entry name" value="PDZ_6"/>
</dbReference>
<evidence type="ECO:0000259" key="4">
    <source>
        <dbReference type="PROSITE" id="PS50106"/>
    </source>
</evidence>
<dbReference type="Proteomes" id="UP000829720">
    <property type="component" value="Unassembled WGS sequence"/>
</dbReference>
<dbReference type="Gene3D" id="2.30.42.10">
    <property type="match status" value="4"/>
</dbReference>